<keyword evidence="1" id="KW-1133">Transmembrane helix</keyword>
<sequence>MSKSQRHLFFGLTAIVALALLLFIGYRFGSQLEDVLHLITNRQELVRVFQHHTPLDLITYTLLMLICFWLPGAPVAVLAIAAGVCFGHWTAFAMNVTAMTVGNFTVANLLPEIMHTPKNRFSQKLYADLLKIRHPSIGLILGYAIPFIPSTVINLAAKRLMPARGRLAGICLLGSLPPAFLYAFGGDAALRGDWRHVAIVIVVAVLLFGLLWVIHHDRKRLEDRF</sequence>
<dbReference type="EMBL" id="AYZM01000125">
    <property type="protein sequence ID" value="KRN21136.1"/>
    <property type="molecule type" value="Genomic_DNA"/>
</dbReference>
<keyword evidence="1" id="KW-0472">Membrane</keyword>
<feature type="transmembrane region" description="Helical" evidence="1">
    <location>
        <begin position="197"/>
        <end position="214"/>
    </location>
</feature>
<dbReference type="Proteomes" id="UP000051442">
    <property type="component" value="Unassembled WGS sequence"/>
</dbReference>
<dbReference type="PATRIC" id="fig|1423804.4.peg.1351"/>
<name>A0A0R2EXJ7_9LACO</name>
<feature type="transmembrane region" description="Helical" evidence="1">
    <location>
        <begin position="134"/>
        <end position="155"/>
    </location>
</feature>
<protein>
    <recommendedName>
        <fullName evidence="2">VTT domain-containing protein</fullName>
    </recommendedName>
</protein>
<keyword evidence="4" id="KW-1185">Reference proteome</keyword>
<accession>A0A0R2EXJ7</accession>
<evidence type="ECO:0000256" key="1">
    <source>
        <dbReference type="SAM" id="Phobius"/>
    </source>
</evidence>
<reference evidence="3 4" key="1">
    <citation type="journal article" date="2015" name="Genome Announc.">
        <title>Expanding the biotechnology potential of lactobacilli through comparative genomics of 213 strains and associated genera.</title>
        <authorList>
            <person name="Sun Z."/>
            <person name="Harris H.M."/>
            <person name="McCann A."/>
            <person name="Guo C."/>
            <person name="Argimon S."/>
            <person name="Zhang W."/>
            <person name="Yang X."/>
            <person name="Jeffery I.B."/>
            <person name="Cooney J.C."/>
            <person name="Kagawa T.F."/>
            <person name="Liu W."/>
            <person name="Song Y."/>
            <person name="Salvetti E."/>
            <person name="Wrobel A."/>
            <person name="Rasinkangas P."/>
            <person name="Parkhill J."/>
            <person name="Rea M.C."/>
            <person name="O'Sullivan O."/>
            <person name="Ritari J."/>
            <person name="Douillard F.P."/>
            <person name="Paul Ross R."/>
            <person name="Yang R."/>
            <person name="Briner A.E."/>
            <person name="Felis G.E."/>
            <person name="de Vos W.M."/>
            <person name="Barrangou R."/>
            <person name="Klaenhammer T.R."/>
            <person name="Caufield P.W."/>
            <person name="Cui Y."/>
            <person name="Zhang H."/>
            <person name="O'Toole P.W."/>
        </authorList>
    </citation>
    <scope>NUCLEOTIDE SEQUENCE [LARGE SCALE GENOMIC DNA]</scope>
    <source>
        <strain evidence="3 4">DSM 23365</strain>
    </source>
</reference>
<evidence type="ECO:0000313" key="4">
    <source>
        <dbReference type="Proteomes" id="UP000051442"/>
    </source>
</evidence>
<dbReference type="Pfam" id="PF09335">
    <property type="entry name" value="VTT_dom"/>
    <property type="match status" value="1"/>
</dbReference>
<dbReference type="InterPro" id="IPR032816">
    <property type="entry name" value="VTT_dom"/>
</dbReference>
<evidence type="ECO:0000313" key="3">
    <source>
        <dbReference type="EMBL" id="KRN21136.1"/>
    </source>
</evidence>
<organism evidence="3 4">
    <name type="scientific">Secundilactobacillus similis DSM 23365 = JCM 2765</name>
    <dbReference type="NCBI Taxonomy" id="1423804"/>
    <lineage>
        <taxon>Bacteria</taxon>
        <taxon>Bacillati</taxon>
        <taxon>Bacillota</taxon>
        <taxon>Bacilli</taxon>
        <taxon>Lactobacillales</taxon>
        <taxon>Lactobacillaceae</taxon>
        <taxon>Secundilactobacillus</taxon>
    </lineage>
</organism>
<proteinExistence type="predicted"/>
<dbReference type="RefSeq" id="WP_054737297.1">
    <property type="nucleotide sequence ID" value="NZ_AYZM01000125.1"/>
</dbReference>
<gene>
    <name evidence="3" type="ORF">FD14_GL001256</name>
</gene>
<comment type="caution">
    <text evidence="3">The sequence shown here is derived from an EMBL/GenBank/DDBJ whole genome shotgun (WGS) entry which is preliminary data.</text>
</comment>
<feature type="transmembrane region" description="Helical" evidence="1">
    <location>
        <begin position="92"/>
        <end position="114"/>
    </location>
</feature>
<dbReference type="AlphaFoldDB" id="A0A0R2EXJ7"/>
<keyword evidence="1" id="KW-0812">Transmembrane</keyword>
<feature type="transmembrane region" description="Helical" evidence="1">
    <location>
        <begin position="57"/>
        <end position="80"/>
    </location>
</feature>
<feature type="transmembrane region" description="Helical" evidence="1">
    <location>
        <begin position="7"/>
        <end position="28"/>
    </location>
</feature>
<dbReference type="STRING" id="1423804.FD14_GL001256"/>
<feature type="transmembrane region" description="Helical" evidence="1">
    <location>
        <begin position="167"/>
        <end position="185"/>
    </location>
</feature>
<feature type="domain" description="VTT" evidence="2">
    <location>
        <begin position="74"/>
        <end position="187"/>
    </location>
</feature>
<evidence type="ECO:0000259" key="2">
    <source>
        <dbReference type="Pfam" id="PF09335"/>
    </source>
</evidence>
<dbReference type="OrthoDB" id="2360723at2"/>